<dbReference type="EMBL" id="REFH01000007">
    <property type="protein sequence ID" value="RMA78087.1"/>
    <property type="molecule type" value="Genomic_DNA"/>
</dbReference>
<organism evidence="2 3">
    <name type="scientific">Flavobacterium weaverense</name>
    <dbReference type="NCBI Taxonomy" id="271156"/>
    <lineage>
        <taxon>Bacteria</taxon>
        <taxon>Pseudomonadati</taxon>
        <taxon>Bacteroidota</taxon>
        <taxon>Flavobacteriia</taxon>
        <taxon>Flavobacteriales</taxon>
        <taxon>Flavobacteriaceae</taxon>
        <taxon>Flavobacterium</taxon>
    </lineage>
</organism>
<evidence type="ECO:0000259" key="1">
    <source>
        <dbReference type="Pfam" id="PF00535"/>
    </source>
</evidence>
<name>A0A3M0A0I3_9FLAO</name>
<protein>
    <submittedName>
        <fullName evidence="2">Glycosyl transferase family 2</fullName>
    </submittedName>
</protein>
<evidence type="ECO:0000313" key="2">
    <source>
        <dbReference type="EMBL" id="RMA78087.1"/>
    </source>
</evidence>
<gene>
    <name evidence="2" type="ORF">BC961_0457</name>
</gene>
<dbReference type="RefSeq" id="WP_121924206.1">
    <property type="nucleotide sequence ID" value="NZ_CBCSGA010000002.1"/>
</dbReference>
<comment type="caution">
    <text evidence="2">The sequence shown here is derived from an EMBL/GenBank/DDBJ whole genome shotgun (WGS) entry which is preliminary data.</text>
</comment>
<dbReference type="Pfam" id="PF00535">
    <property type="entry name" value="Glycos_transf_2"/>
    <property type="match status" value="1"/>
</dbReference>
<evidence type="ECO:0000313" key="3">
    <source>
        <dbReference type="Proteomes" id="UP000280368"/>
    </source>
</evidence>
<dbReference type="SUPFAM" id="SSF53448">
    <property type="entry name" value="Nucleotide-diphospho-sugar transferases"/>
    <property type="match status" value="1"/>
</dbReference>
<dbReference type="InterPro" id="IPR029044">
    <property type="entry name" value="Nucleotide-diphossugar_trans"/>
</dbReference>
<keyword evidence="3" id="KW-1185">Reference proteome</keyword>
<proteinExistence type="predicted"/>
<dbReference type="InterPro" id="IPR001173">
    <property type="entry name" value="Glyco_trans_2-like"/>
</dbReference>
<dbReference type="AlphaFoldDB" id="A0A3M0A0I3"/>
<keyword evidence="2" id="KW-0808">Transferase</keyword>
<feature type="domain" description="Glycosyltransferase 2-like" evidence="1">
    <location>
        <begin position="3"/>
        <end position="141"/>
    </location>
</feature>
<dbReference type="CDD" id="cd00761">
    <property type="entry name" value="Glyco_tranf_GTA_type"/>
    <property type="match status" value="1"/>
</dbReference>
<dbReference type="Proteomes" id="UP000280368">
    <property type="component" value="Unassembled WGS sequence"/>
</dbReference>
<reference evidence="2 3" key="1">
    <citation type="submission" date="2018-10" db="EMBL/GenBank/DDBJ databases">
        <title>Genomic Encyclopedia of Archaeal and Bacterial Type Strains, Phase II (KMG-II): from individual species to whole genera.</title>
        <authorList>
            <person name="Goeker M."/>
        </authorList>
    </citation>
    <scope>NUCLEOTIDE SEQUENCE [LARGE SCALE GENOMIC DNA]</scope>
    <source>
        <strain evidence="2 3">DSM 19727</strain>
    </source>
</reference>
<dbReference type="OrthoDB" id="761861at2"/>
<dbReference type="Gene3D" id="3.90.550.10">
    <property type="entry name" value="Spore Coat Polysaccharide Biosynthesis Protein SpsA, Chain A"/>
    <property type="match status" value="1"/>
</dbReference>
<dbReference type="GO" id="GO:0016740">
    <property type="term" value="F:transferase activity"/>
    <property type="evidence" value="ECO:0007669"/>
    <property type="project" value="UniProtKB-KW"/>
</dbReference>
<sequence>MLSILIPTYNYNVYNLVTELHRQCNECGVEFEIIVLDDSSKINFIENQQINELNNCRFLINNINLGRGATINKLVEYSNFEYLLILEADSFPCKKNYISLYTDIITKTPQAVFGGVLYDNRKPDDNSFLRWTYGHARESKDLKYRIKNPNDIVFSWNLLLQKKLFLDNPFDSSIRSYGFEDLVFLKKLKKNNVSITQIDNPCFHQNQEQSIVFIEKSKTAVINLVKLYNKKILNGKDSSLLRLFTMV</sequence>
<accession>A0A3M0A0I3</accession>